<evidence type="ECO:0000313" key="2">
    <source>
        <dbReference type="EMBL" id="CVL09027.1"/>
    </source>
</evidence>
<accession>A0A1L7UMN1</accession>
<evidence type="ECO:0000313" key="3">
    <source>
        <dbReference type="Proteomes" id="UP000184255"/>
    </source>
</evidence>
<dbReference type="RefSeq" id="XP_041691425.1">
    <property type="nucleotide sequence ID" value="XM_041826112.1"/>
</dbReference>
<proteinExistence type="predicted"/>
<organism evidence="2 3">
    <name type="scientific">Fusarium mangiferae</name>
    <name type="common">Mango malformation disease fungus</name>
    <dbReference type="NCBI Taxonomy" id="192010"/>
    <lineage>
        <taxon>Eukaryota</taxon>
        <taxon>Fungi</taxon>
        <taxon>Dikarya</taxon>
        <taxon>Ascomycota</taxon>
        <taxon>Pezizomycotina</taxon>
        <taxon>Sordariomycetes</taxon>
        <taxon>Hypocreomycetidae</taxon>
        <taxon>Hypocreales</taxon>
        <taxon>Nectriaceae</taxon>
        <taxon>Fusarium</taxon>
        <taxon>Fusarium fujikuroi species complex</taxon>
    </lineage>
</organism>
<feature type="region of interest" description="Disordered" evidence="1">
    <location>
        <begin position="28"/>
        <end position="53"/>
    </location>
</feature>
<reference evidence="3" key="1">
    <citation type="journal article" date="2016" name="Genome Biol. Evol.">
        <title>Comparative 'omics' of the Fusarium fujikuroi species complex highlights differences in genetic potential and metabolite synthesis.</title>
        <authorList>
            <person name="Niehaus E.-M."/>
            <person name="Muensterkoetter M."/>
            <person name="Proctor R.H."/>
            <person name="Brown D.W."/>
            <person name="Sharon A."/>
            <person name="Idan Y."/>
            <person name="Oren-Young L."/>
            <person name="Sieber C.M."/>
            <person name="Novak O."/>
            <person name="Pencik A."/>
            <person name="Tarkowska D."/>
            <person name="Hromadova K."/>
            <person name="Freeman S."/>
            <person name="Maymon M."/>
            <person name="Elazar M."/>
            <person name="Youssef S.A."/>
            <person name="El-Shabrawy E.S.M."/>
            <person name="Shalaby A.B.A."/>
            <person name="Houterman P."/>
            <person name="Brock N.L."/>
            <person name="Burkhardt I."/>
            <person name="Tsavkelova E.A."/>
            <person name="Dickschat J.S."/>
            <person name="Galuszka P."/>
            <person name="Gueldener U."/>
            <person name="Tudzynski B."/>
        </authorList>
    </citation>
    <scope>NUCLEOTIDE SEQUENCE [LARGE SCALE GENOMIC DNA]</scope>
    <source>
        <strain evidence="3">MRC7560</strain>
    </source>
</reference>
<comment type="caution">
    <text evidence="2">The sequence shown here is derived from an EMBL/GenBank/DDBJ whole genome shotgun (WGS) entry which is preliminary data.</text>
</comment>
<evidence type="ECO:0000256" key="1">
    <source>
        <dbReference type="SAM" id="MobiDB-lite"/>
    </source>
</evidence>
<name>A0A1L7UMN1_FUSMA</name>
<dbReference type="GeneID" id="65093541"/>
<dbReference type="AlphaFoldDB" id="A0A1L7UMN1"/>
<keyword evidence="3" id="KW-1185">Reference proteome</keyword>
<gene>
    <name evidence="2" type="ORF">FMAN_14293</name>
</gene>
<dbReference type="Proteomes" id="UP000184255">
    <property type="component" value="Unassembled WGS sequence"/>
</dbReference>
<protein>
    <submittedName>
        <fullName evidence="2">Uncharacterized protein</fullName>
    </submittedName>
</protein>
<sequence>MAILQLKKEKRKEGGKIARALLEQDAKQVILSPTDTHRSAHPRSSSKSSMASARGVKRLFDPLSSSTGSVDSRYCHWDNKQMYQSQATHNQFNHCIESQTDALFCGAQGRIPLYNDPTPQKIAGCGSGEGLPVIIGSDYPTKAIGVNSGTIKSPPEALFGKDETAKSYFDSSEDNTSANHRHALGQRALGIKNGTISWLEKTLGKGDKDERLPSK</sequence>
<feature type="compositionally biased region" description="Low complexity" evidence="1">
    <location>
        <begin position="42"/>
        <end position="53"/>
    </location>
</feature>
<dbReference type="VEuPathDB" id="FungiDB:FMAN_14293"/>
<dbReference type="EMBL" id="FCQH01000029">
    <property type="protein sequence ID" value="CVL09027.1"/>
    <property type="molecule type" value="Genomic_DNA"/>
</dbReference>